<dbReference type="Proteomes" id="UP000267187">
    <property type="component" value="Unassembled WGS sequence"/>
</dbReference>
<name>A0A3M0AUP3_9GAMM</name>
<reference evidence="1 2" key="1">
    <citation type="submission" date="2018-10" db="EMBL/GenBank/DDBJ databases">
        <title>Genomic Encyclopedia of Type Strains, Phase IV (KMG-IV): sequencing the most valuable type-strain genomes for metagenomic binning, comparative biology and taxonomic classification.</title>
        <authorList>
            <person name="Goeker M."/>
        </authorList>
    </citation>
    <scope>NUCLEOTIDE SEQUENCE [LARGE SCALE GENOMIC DNA]</scope>
    <source>
        <strain evidence="1 2">DSM 25080</strain>
    </source>
</reference>
<evidence type="ECO:0000313" key="2">
    <source>
        <dbReference type="Proteomes" id="UP000267187"/>
    </source>
</evidence>
<evidence type="ECO:0000313" key="1">
    <source>
        <dbReference type="EMBL" id="RMA82682.1"/>
    </source>
</evidence>
<dbReference type="EMBL" id="REFJ01000001">
    <property type="protein sequence ID" value="RMA82682.1"/>
    <property type="molecule type" value="Genomic_DNA"/>
</dbReference>
<keyword evidence="2" id="KW-1185">Reference proteome</keyword>
<accession>A0A3M0AUP3</accession>
<comment type="caution">
    <text evidence="1">The sequence shown here is derived from an EMBL/GenBank/DDBJ whole genome shotgun (WGS) entry which is preliminary data.</text>
</comment>
<sequence>MLLKLKPDYIFTSSLEASKLLDSLLKERYEGGVHAIKVNDNYYVFTP</sequence>
<organism evidence="1 2">
    <name type="scientific">Umboniibacter marinipuniceus</name>
    <dbReference type="NCBI Taxonomy" id="569599"/>
    <lineage>
        <taxon>Bacteria</taxon>
        <taxon>Pseudomonadati</taxon>
        <taxon>Pseudomonadota</taxon>
        <taxon>Gammaproteobacteria</taxon>
        <taxon>Cellvibrionales</taxon>
        <taxon>Cellvibrionaceae</taxon>
        <taxon>Umboniibacter</taxon>
    </lineage>
</organism>
<protein>
    <submittedName>
        <fullName evidence="1">Uncharacterized protein</fullName>
    </submittedName>
</protein>
<dbReference type="AlphaFoldDB" id="A0A3M0AUP3"/>
<proteinExistence type="predicted"/>
<gene>
    <name evidence="1" type="ORF">DFR27_0635</name>
</gene>